<evidence type="ECO:0000313" key="3">
    <source>
        <dbReference type="Proteomes" id="UP000317171"/>
    </source>
</evidence>
<gene>
    <name evidence="2" type="ORF">Pan241w_53710</name>
</gene>
<dbReference type="RefSeq" id="WP_145221536.1">
    <property type="nucleotide sequence ID" value="NZ_CP036269.1"/>
</dbReference>
<keyword evidence="3" id="KW-1185">Reference proteome</keyword>
<name>A0A517RMZ3_9PLAN</name>
<dbReference type="AlphaFoldDB" id="A0A517RMZ3"/>
<feature type="domain" description="LarA-like N-terminal" evidence="1">
    <location>
        <begin position="17"/>
        <end position="181"/>
    </location>
</feature>
<dbReference type="GO" id="GO:0050043">
    <property type="term" value="F:lactate racemase activity"/>
    <property type="evidence" value="ECO:0007669"/>
    <property type="project" value="InterPro"/>
</dbReference>
<protein>
    <recommendedName>
        <fullName evidence="1">LarA-like N-terminal domain-containing protein</fullName>
    </recommendedName>
</protein>
<dbReference type="InterPro" id="IPR018657">
    <property type="entry name" value="LarA-like_N"/>
</dbReference>
<proteinExistence type="predicted"/>
<dbReference type="Proteomes" id="UP000317171">
    <property type="component" value="Chromosome"/>
</dbReference>
<reference evidence="2 3" key="1">
    <citation type="submission" date="2019-02" db="EMBL/GenBank/DDBJ databases">
        <title>Deep-cultivation of Planctomycetes and their phenomic and genomic characterization uncovers novel biology.</title>
        <authorList>
            <person name="Wiegand S."/>
            <person name="Jogler M."/>
            <person name="Boedeker C."/>
            <person name="Pinto D."/>
            <person name="Vollmers J."/>
            <person name="Rivas-Marin E."/>
            <person name="Kohn T."/>
            <person name="Peeters S.H."/>
            <person name="Heuer A."/>
            <person name="Rast P."/>
            <person name="Oberbeckmann S."/>
            <person name="Bunk B."/>
            <person name="Jeske O."/>
            <person name="Meyerdierks A."/>
            <person name="Storesund J.E."/>
            <person name="Kallscheuer N."/>
            <person name="Luecker S."/>
            <person name="Lage O.M."/>
            <person name="Pohl T."/>
            <person name="Merkel B.J."/>
            <person name="Hornburger P."/>
            <person name="Mueller R.-W."/>
            <person name="Bruemmer F."/>
            <person name="Labrenz M."/>
            <person name="Spormann A.M."/>
            <person name="Op den Camp H."/>
            <person name="Overmann J."/>
            <person name="Amann R."/>
            <person name="Jetten M.S.M."/>
            <person name="Mascher T."/>
            <person name="Medema M.H."/>
            <person name="Devos D.P."/>
            <person name="Kaster A.-K."/>
            <person name="Ovreas L."/>
            <person name="Rohde M."/>
            <person name="Galperin M.Y."/>
            <person name="Jogler C."/>
        </authorList>
    </citation>
    <scope>NUCLEOTIDE SEQUENCE [LARGE SCALE GENOMIC DNA]</scope>
    <source>
        <strain evidence="2 3">Pan241w</strain>
    </source>
</reference>
<dbReference type="OrthoDB" id="9788398at2"/>
<sequence>MNIPLPKVYRIRQNFQSSRIENVPEAVLSELPKINLDKVVKPGETVAITVGSRGIANIAAIIKTTVDYLKSLDAVPFIVPAMGSHGGGTAEGQAQVIAAYGITAETMGVEIRSSMETVTVDTTSHGIPVHFDKHAYEADHVLICGRVKPHTRFVGDIESGLHKMMLIGLGKHEGAKIYHRAIEDLSFEEIIKAVASSILKKCSVVGGLAIVENAYDETALIEAVLPEQFYERETELLNIARESLPRLPFEKTDLLIVDRIGKNISGSGMDACVIGRKFNDHAATERDNVSAKRIMIRGLTEETHGNACGIGLAEFTNQRTVDSVDWKITRINANTGSHPTAAMVPLAYETDREAIEAALQTIGLVPPETSRIVQIYDTLELSEVIVSEPYLEEINARDDLEIISGPFELPFDAQGNLTSVFEKPHH</sequence>
<organism evidence="2 3">
    <name type="scientific">Gimesia alba</name>
    <dbReference type="NCBI Taxonomy" id="2527973"/>
    <lineage>
        <taxon>Bacteria</taxon>
        <taxon>Pseudomonadati</taxon>
        <taxon>Planctomycetota</taxon>
        <taxon>Planctomycetia</taxon>
        <taxon>Planctomycetales</taxon>
        <taxon>Planctomycetaceae</taxon>
        <taxon>Gimesia</taxon>
    </lineage>
</organism>
<evidence type="ECO:0000313" key="2">
    <source>
        <dbReference type="EMBL" id="QDT45251.1"/>
    </source>
</evidence>
<evidence type="ECO:0000259" key="1">
    <source>
        <dbReference type="Pfam" id="PF09861"/>
    </source>
</evidence>
<dbReference type="Gene3D" id="3.40.50.11440">
    <property type="match status" value="1"/>
</dbReference>
<dbReference type="EMBL" id="CP036269">
    <property type="protein sequence ID" value="QDT45251.1"/>
    <property type="molecule type" value="Genomic_DNA"/>
</dbReference>
<dbReference type="Pfam" id="PF09861">
    <property type="entry name" value="Lar_N"/>
    <property type="match status" value="1"/>
</dbReference>
<accession>A0A517RMZ3</accession>
<dbReference type="KEGG" id="gaz:Pan241w_53710"/>